<organism evidence="10 11">
    <name type="scientific">Porites lobata</name>
    <dbReference type="NCBI Taxonomy" id="104759"/>
    <lineage>
        <taxon>Eukaryota</taxon>
        <taxon>Metazoa</taxon>
        <taxon>Cnidaria</taxon>
        <taxon>Anthozoa</taxon>
        <taxon>Hexacorallia</taxon>
        <taxon>Scleractinia</taxon>
        <taxon>Fungiina</taxon>
        <taxon>Poritidae</taxon>
        <taxon>Porites</taxon>
    </lineage>
</organism>
<dbReference type="EMBL" id="CALNXK010000178">
    <property type="protein sequence ID" value="CAH3173030.1"/>
    <property type="molecule type" value="Genomic_DNA"/>
</dbReference>
<accession>A0ABN8R6T5</accession>
<feature type="transmembrane region" description="Helical" evidence="9">
    <location>
        <begin position="518"/>
        <end position="537"/>
    </location>
</feature>
<dbReference type="PANTHER" id="PTHR31488">
    <property type="entry name" value="DPY-19-LIKE 1, LIKE (H. SAPIENS)"/>
    <property type="match status" value="1"/>
</dbReference>
<dbReference type="Pfam" id="PF10034">
    <property type="entry name" value="Dpy19"/>
    <property type="match status" value="1"/>
</dbReference>
<evidence type="ECO:0000256" key="4">
    <source>
        <dbReference type="ARBA" id="ARBA00022679"/>
    </source>
</evidence>
<protein>
    <recommendedName>
        <fullName evidence="12">C-mannosyltransferase DPY19L3</fullName>
    </recommendedName>
</protein>
<dbReference type="InterPro" id="IPR047462">
    <property type="entry name" value="Dpy19"/>
</dbReference>
<keyword evidence="7 9" id="KW-0472">Membrane</keyword>
<keyword evidence="6 9" id="KW-1133">Transmembrane helix</keyword>
<evidence type="ECO:0000256" key="7">
    <source>
        <dbReference type="ARBA" id="ARBA00023136"/>
    </source>
</evidence>
<evidence type="ECO:0000313" key="10">
    <source>
        <dbReference type="EMBL" id="CAH3173030.1"/>
    </source>
</evidence>
<keyword evidence="5 9" id="KW-0812">Transmembrane</keyword>
<evidence type="ECO:0000256" key="5">
    <source>
        <dbReference type="ARBA" id="ARBA00022692"/>
    </source>
</evidence>
<comment type="subcellular location">
    <subcellularLocation>
        <location evidence="1">Membrane</location>
        <topology evidence="1">Multi-pass membrane protein</topology>
    </subcellularLocation>
</comment>
<reference evidence="10 11" key="1">
    <citation type="submission" date="2022-05" db="EMBL/GenBank/DDBJ databases">
        <authorList>
            <consortium name="Genoscope - CEA"/>
            <person name="William W."/>
        </authorList>
    </citation>
    <scope>NUCLEOTIDE SEQUENCE [LARGE SCALE GENOMIC DNA]</scope>
</reference>
<feature type="transmembrane region" description="Helical" evidence="9">
    <location>
        <begin position="157"/>
        <end position="175"/>
    </location>
</feature>
<feature type="transmembrane region" description="Helical" evidence="9">
    <location>
        <begin position="211"/>
        <end position="233"/>
    </location>
</feature>
<evidence type="ECO:0000256" key="6">
    <source>
        <dbReference type="ARBA" id="ARBA00022989"/>
    </source>
</evidence>
<dbReference type="CDD" id="cd20177">
    <property type="entry name" value="Dpy19"/>
    <property type="match status" value="1"/>
</dbReference>
<keyword evidence="4" id="KW-0808">Transferase</keyword>
<evidence type="ECO:0000256" key="3">
    <source>
        <dbReference type="ARBA" id="ARBA00022676"/>
    </source>
</evidence>
<keyword evidence="3" id="KW-0328">Glycosyltransferase</keyword>
<feature type="region of interest" description="Disordered" evidence="8">
    <location>
        <begin position="1"/>
        <end position="27"/>
    </location>
</feature>
<comment type="similarity">
    <text evidence="2">Belongs to the dpy-19 family.</text>
</comment>
<dbReference type="Proteomes" id="UP001159405">
    <property type="component" value="Unassembled WGS sequence"/>
</dbReference>
<keyword evidence="11" id="KW-1185">Reference proteome</keyword>
<feature type="transmembrane region" description="Helical" evidence="9">
    <location>
        <begin position="245"/>
        <end position="269"/>
    </location>
</feature>
<gene>
    <name evidence="10" type="ORF">PLOB_00013345</name>
</gene>
<feature type="transmembrane region" description="Helical" evidence="9">
    <location>
        <begin position="419"/>
        <end position="443"/>
    </location>
</feature>
<proteinExistence type="inferred from homology"/>
<comment type="caution">
    <text evidence="10">The sequence shown here is derived from an EMBL/GenBank/DDBJ whole genome shotgun (WGS) entry which is preliminary data.</text>
</comment>
<evidence type="ECO:0000256" key="8">
    <source>
        <dbReference type="SAM" id="MobiDB-lite"/>
    </source>
</evidence>
<dbReference type="PANTHER" id="PTHR31488:SF3">
    <property type="entry name" value="C-MANNOSYLTRANSFERASE DPY19L3"/>
    <property type="match status" value="1"/>
</dbReference>
<evidence type="ECO:0000256" key="9">
    <source>
        <dbReference type="SAM" id="Phobius"/>
    </source>
</evidence>
<feature type="transmembrane region" description="Helical" evidence="9">
    <location>
        <begin position="315"/>
        <end position="332"/>
    </location>
</feature>
<evidence type="ECO:0000256" key="1">
    <source>
        <dbReference type="ARBA" id="ARBA00004141"/>
    </source>
</evidence>
<feature type="compositionally biased region" description="Basic residues" evidence="8">
    <location>
        <begin position="1"/>
        <end position="10"/>
    </location>
</feature>
<evidence type="ECO:0000256" key="2">
    <source>
        <dbReference type="ARBA" id="ARBA00008744"/>
    </source>
</evidence>
<sequence>MSELRKRKGVPLRDRNRNSSHANGGSKSVRVAAKLVPDENGGPSWTSCGNFLLGSVIALIVGTKYALYVRELHENDMWFSNIGQLEREISFRTESGLYFSYYKQIVLAPSFFQGIHDVMHDNRTEHLRTINILERFNIYQEVILAALYRILPMQMEYVYFYIDTIFALHGMYMMALFASSWMLSGSWLAGLLSASFYIFNRADTTRISFTIPLRESFGFPFLFSQIAFINYFLKKDVSSLAQRLCLAGIAICTFFFTLVWQFAQFILLLESMAFFGTYSLGFISKHKARCLYLIVIGSLLSVCILQFINDMILCSLALSFAVAAVILMTFHGEGNSNDNPFLRVFKLVLNTIAVLLLAGVISFLVKVVLQIESDEHIFKFLKSKFGYGVGRDFDSLLYLCEGAFKFLPTDSYSRLTTGVVFPCYVVSIVAILFVLAYTVFVNWRKRDDITEDADPLFLNSHPEVVYQVIQSVFFGALALTALRFKFLWTPHMCLFAAGIFCNQYFWKTALTKIGLKEVWAKFTGHIVAAFLLAILLFNRLPRALDELKELREFYDPDTVELMKWINQNTPPEASFTGSMQLLAGVKLCTDRHITNHPHYENKFLRERTKQVYQIYAKRPPREVYEILRQHGTDYIILENSICLSRQSLGCRLIDLLDLDNGHVIDGGQLEEGLQFTNIPRFCKAIKIDSKNFSPYFKKVFENRTFYLYKLL</sequence>
<feature type="transmembrane region" description="Helical" evidence="9">
    <location>
        <begin position="488"/>
        <end position="506"/>
    </location>
</feature>
<feature type="transmembrane region" description="Helical" evidence="9">
    <location>
        <begin position="344"/>
        <end position="365"/>
    </location>
</feature>
<name>A0ABN8R6T5_9CNID</name>
<dbReference type="InterPro" id="IPR018732">
    <property type="entry name" value="Dpy-19/Dpy-19-like"/>
</dbReference>
<evidence type="ECO:0008006" key="12">
    <source>
        <dbReference type="Google" id="ProtNLM"/>
    </source>
</evidence>
<feature type="transmembrane region" description="Helical" evidence="9">
    <location>
        <begin position="290"/>
        <end position="309"/>
    </location>
</feature>
<evidence type="ECO:0000313" key="11">
    <source>
        <dbReference type="Proteomes" id="UP001159405"/>
    </source>
</evidence>